<dbReference type="InterPro" id="IPR049449">
    <property type="entry name" value="TesB_ACOT8-like_N"/>
</dbReference>
<protein>
    <submittedName>
        <fullName evidence="3">Thioesterase family protein</fullName>
    </submittedName>
</protein>
<organism evidence="3 4">
    <name type="scientific">Mycobacterium pinniadriaticum</name>
    <dbReference type="NCBI Taxonomy" id="2994102"/>
    <lineage>
        <taxon>Bacteria</taxon>
        <taxon>Bacillati</taxon>
        <taxon>Actinomycetota</taxon>
        <taxon>Actinomycetes</taxon>
        <taxon>Mycobacteriales</taxon>
        <taxon>Mycobacteriaceae</taxon>
        <taxon>Mycobacterium</taxon>
    </lineage>
</organism>
<dbReference type="Proteomes" id="UP001300745">
    <property type="component" value="Unassembled WGS sequence"/>
</dbReference>
<dbReference type="Pfam" id="PF20789">
    <property type="entry name" value="4HBT_3C"/>
    <property type="match status" value="1"/>
</dbReference>
<dbReference type="InterPro" id="IPR042171">
    <property type="entry name" value="Acyl-CoA_hotdog"/>
</dbReference>
<name>A0ABT3S8Q3_9MYCO</name>
<comment type="caution">
    <text evidence="3">The sequence shown here is derived from an EMBL/GenBank/DDBJ whole genome shotgun (WGS) entry which is preliminary data.</text>
</comment>
<dbReference type="InterPro" id="IPR049450">
    <property type="entry name" value="ACOT8-like_C"/>
</dbReference>
<evidence type="ECO:0000313" key="4">
    <source>
        <dbReference type="Proteomes" id="UP001300745"/>
    </source>
</evidence>
<dbReference type="EMBL" id="JAPJDO010000003">
    <property type="protein sequence ID" value="MCX2935876.1"/>
    <property type="molecule type" value="Genomic_DNA"/>
</dbReference>
<reference evidence="3 4" key="1">
    <citation type="submission" date="2022-11" db="EMBL/GenBank/DDBJ databases">
        <title>Mycobacterium sp. nov.</title>
        <authorList>
            <person name="Papic B."/>
            <person name="Spicic S."/>
            <person name="Duvnjak S."/>
        </authorList>
    </citation>
    <scope>NUCLEOTIDE SEQUENCE [LARGE SCALE GENOMIC DNA]</scope>
    <source>
        <strain evidence="3 4">CVI_P4</strain>
    </source>
</reference>
<dbReference type="Gene3D" id="2.40.160.210">
    <property type="entry name" value="Acyl-CoA thioesterase, double hotdog domain"/>
    <property type="match status" value="1"/>
</dbReference>
<accession>A0ABT3S8Q3</accession>
<feature type="domain" description="Acyl-CoA thioesterase-like N-terminal HotDog" evidence="1">
    <location>
        <begin position="23"/>
        <end position="104"/>
    </location>
</feature>
<sequence>MATRPAHFVSDPDGMFHPTENARSRWGDDMLNGPAVVSLAAFNLEQRFGLPGFLPARLTVDLFKAARRVPTSVRPRLVRDGRRIRNAECDIVQGEVIVARATLVQYRQSEPPPGQEWGGEASLASFTPPVKGEPHAFFIGSDGAGWSPSGEAHQNTSRKRVYHNPIDVVAGHDITPFVRTVVVAEATSLVSNLGTKGIGYINGDLTVALSRLPISEYIGVQGDSHWVAEGVSVGTGTLFDDDGPFGTGLVTAIANPAAQIDFSRPDAMPKLSV</sequence>
<feature type="domain" description="Acyl-CoA thioesterase-like C-terminal" evidence="2">
    <location>
        <begin position="139"/>
        <end position="247"/>
    </location>
</feature>
<evidence type="ECO:0000259" key="2">
    <source>
        <dbReference type="Pfam" id="PF20789"/>
    </source>
</evidence>
<keyword evidence="4" id="KW-1185">Reference proteome</keyword>
<gene>
    <name evidence="3" type="ORF">ORI27_04145</name>
</gene>
<dbReference type="RefSeq" id="WP_265995264.1">
    <property type="nucleotide sequence ID" value="NZ_JAPJDN010000003.1"/>
</dbReference>
<dbReference type="Pfam" id="PF13622">
    <property type="entry name" value="4HBT_3"/>
    <property type="match status" value="1"/>
</dbReference>
<evidence type="ECO:0000259" key="1">
    <source>
        <dbReference type="Pfam" id="PF13622"/>
    </source>
</evidence>
<proteinExistence type="predicted"/>
<evidence type="ECO:0000313" key="3">
    <source>
        <dbReference type="EMBL" id="MCX2935876.1"/>
    </source>
</evidence>